<dbReference type="InterPro" id="IPR049712">
    <property type="entry name" value="Poly_export"/>
</dbReference>
<comment type="similarity">
    <text evidence="2">Belongs to the BexD/CtrA/VexA family.</text>
</comment>
<keyword evidence="10" id="KW-0626">Porin</keyword>
<dbReference type="Gene3D" id="3.10.560.10">
    <property type="entry name" value="Outer membrane lipoprotein wza domain like"/>
    <property type="match status" value="1"/>
</dbReference>
<dbReference type="Pfam" id="PF02563">
    <property type="entry name" value="Poly_export"/>
    <property type="match status" value="1"/>
</dbReference>
<sequence>MMRFWPLLGVSLLIFGACVPNKKLVYLQKDDLKRRKEIPKDTVLRSHTLNIREYRIQPLDILSITFETLSKEGDESDFLQKLSTRTSSGGSGGGGGSGGATNGIVVNTEGEIDYAVLGKIKVSGLTLFEAKDSIEKVASQYVPDVVARVRMMNFRFTILGEVNGENTVVSGNTRLTMMEAIGLSGGLSELADRSHVKVLRQKGSEVEVFYVDLLKEEYVESPYYYVQQNDVIIVPPLKQRPFRKYFVGNLGVITTVISFGLFIITLSR</sequence>
<feature type="transmembrane region" description="Helical" evidence="15">
    <location>
        <begin position="245"/>
        <end position="266"/>
    </location>
</feature>
<keyword evidence="13" id="KW-0998">Cell outer membrane</keyword>
<evidence type="ECO:0000256" key="1">
    <source>
        <dbReference type="ARBA" id="ARBA00004571"/>
    </source>
</evidence>
<keyword evidence="6 15" id="KW-0812">Transmembrane</keyword>
<keyword evidence="3" id="KW-0813">Transport</keyword>
<protein>
    <submittedName>
        <fullName evidence="18">Polysaccharide biosynthesis/export family protein</fullName>
    </submittedName>
</protein>
<feature type="domain" description="Polysaccharide export protein N-terminal" evidence="16">
    <location>
        <begin position="52"/>
        <end position="151"/>
    </location>
</feature>
<evidence type="ECO:0000256" key="14">
    <source>
        <dbReference type="ARBA" id="ARBA00023288"/>
    </source>
</evidence>
<gene>
    <name evidence="18" type="ORF">KK062_15135</name>
</gene>
<evidence type="ECO:0000256" key="15">
    <source>
        <dbReference type="SAM" id="Phobius"/>
    </source>
</evidence>
<dbReference type="GO" id="GO:0006811">
    <property type="term" value="P:monoatomic ion transport"/>
    <property type="evidence" value="ECO:0007669"/>
    <property type="project" value="UniProtKB-KW"/>
</dbReference>
<evidence type="ECO:0000256" key="12">
    <source>
        <dbReference type="ARBA" id="ARBA00023139"/>
    </source>
</evidence>
<evidence type="ECO:0000256" key="4">
    <source>
        <dbReference type="ARBA" id="ARBA00022452"/>
    </source>
</evidence>
<proteinExistence type="inferred from homology"/>
<dbReference type="PANTHER" id="PTHR33619:SF3">
    <property type="entry name" value="POLYSACCHARIDE EXPORT PROTEIN GFCE-RELATED"/>
    <property type="match status" value="1"/>
</dbReference>
<keyword evidence="5" id="KW-0762">Sugar transport</keyword>
<keyword evidence="12" id="KW-0564">Palmitate</keyword>
<keyword evidence="14" id="KW-0449">Lipoprotein</keyword>
<dbReference type="GO" id="GO:0015159">
    <property type="term" value="F:polysaccharide transmembrane transporter activity"/>
    <property type="evidence" value="ECO:0007669"/>
    <property type="project" value="InterPro"/>
</dbReference>
<dbReference type="AlphaFoldDB" id="A0AAP2GUY2"/>
<name>A0AAP2GUY2_9BACT</name>
<evidence type="ECO:0000256" key="9">
    <source>
        <dbReference type="ARBA" id="ARBA00023065"/>
    </source>
</evidence>
<keyword evidence="19" id="KW-1185">Reference proteome</keyword>
<dbReference type="GO" id="GO:0015288">
    <property type="term" value="F:porin activity"/>
    <property type="evidence" value="ECO:0007669"/>
    <property type="project" value="UniProtKB-KW"/>
</dbReference>
<keyword evidence="4" id="KW-1134">Transmembrane beta strand</keyword>
<evidence type="ECO:0000256" key="10">
    <source>
        <dbReference type="ARBA" id="ARBA00023114"/>
    </source>
</evidence>
<accession>A0AAP2GUY2</accession>
<evidence type="ECO:0000256" key="7">
    <source>
        <dbReference type="ARBA" id="ARBA00022729"/>
    </source>
</evidence>
<evidence type="ECO:0000259" key="17">
    <source>
        <dbReference type="Pfam" id="PF22461"/>
    </source>
</evidence>
<reference evidence="18 19" key="1">
    <citation type="submission" date="2021-05" db="EMBL/GenBank/DDBJ databases">
        <title>A Polyphasic approach of four new species of the genus Ohtaekwangia: Ohtaekwangia histidinii sp. nov., Ohtaekwangia cretensis sp. nov., Ohtaekwangia indiensis sp. nov., Ohtaekwangia reichenbachii sp. nov. from diverse environment.</title>
        <authorList>
            <person name="Octaviana S."/>
        </authorList>
    </citation>
    <scope>NUCLEOTIDE SEQUENCE [LARGE SCALE GENOMIC DNA]</scope>
    <source>
        <strain evidence="18 19">PWU5</strain>
    </source>
</reference>
<dbReference type="Pfam" id="PF22461">
    <property type="entry name" value="SLBB_2"/>
    <property type="match status" value="1"/>
</dbReference>
<keyword evidence="8" id="KW-0625">Polysaccharide transport</keyword>
<organism evidence="18 19">
    <name type="scientific">Dawidia cretensis</name>
    <dbReference type="NCBI Taxonomy" id="2782350"/>
    <lineage>
        <taxon>Bacteria</taxon>
        <taxon>Pseudomonadati</taxon>
        <taxon>Bacteroidota</taxon>
        <taxon>Cytophagia</taxon>
        <taxon>Cytophagales</taxon>
        <taxon>Chryseotaleaceae</taxon>
        <taxon>Dawidia</taxon>
    </lineage>
</organism>
<evidence type="ECO:0000256" key="6">
    <source>
        <dbReference type="ARBA" id="ARBA00022692"/>
    </source>
</evidence>
<evidence type="ECO:0000256" key="2">
    <source>
        <dbReference type="ARBA" id="ARBA00009450"/>
    </source>
</evidence>
<evidence type="ECO:0000313" key="18">
    <source>
        <dbReference type="EMBL" id="MBT1709575.1"/>
    </source>
</evidence>
<keyword evidence="7" id="KW-0732">Signal</keyword>
<dbReference type="PANTHER" id="PTHR33619">
    <property type="entry name" value="POLYSACCHARIDE EXPORT PROTEIN GFCE-RELATED"/>
    <property type="match status" value="1"/>
</dbReference>
<dbReference type="PROSITE" id="PS51257">
    <property type="entry name" value="PROKAR_LIPOPROTEIN"/>
    <property type="match status" value="1"/>
</dbReference>
<dbReference type="GO" id="GO:0046930">
    <property type="term" value="C:pore complex"/>
    <property type="evidence" value="ECO:0007669"/>
    <property type="project" value="UniProtKB-KW"/>
</dbReference>
<feature type="domain" description="SLBB" evidence="17">
    <location>
        <begin position="155"/>
        <end position="234"/>
    </location>
</feature>
<dbReference type="InterPro" id="IPR054765">
    <property type="entry name" value="SLBB_dom"/>
</dbReference>
<dbReference type="RefSeq" id="WP_254085154.1">
    <property type="nucleotide sequence ID" value="NZ_JAHESE010000014.1"/>
</dbReference>
<evidence type="ECO:0000256" key="5">
    <source>
        <dbReference type="ARBA" id="ARBA00022597"/>
    </source>
</evidence>
<comment type="caution">
    <text evidence="18">The sequence shown here is derived from an EMBL/GenBank/DDBJ whole genome shotgun (WGS) entry which is preliminary data.</text>
</comment>
<evidence type="ECO:0000259" key="16">
    <source>
        <dbReference type="Pfam" id="PF02563"/>
    </source>
</evidence>
<evidence type="ECO:0000256" key="11">
    <source>
        <dbReference type="ARBA" id="ARBA00023136"/>
    </source>
</evidence>
<keyword evidence="11 15" id="KW-0472">Membrane</keyword>
<dbReference type="InterPro" id="IPR003715">
    <property type="entry name" value="Poly_export_N"/>
</dbReference>
<evidence type="ECO:0000256" key="3">
    <source>
        <dbReference type="ARBA" id="ARBA00022448"/>
    </source>
</evidence>
<dbReference type="GO" id="GO:0009279">
    <property type="term" value="C:cell outer membrane"/>
    <property type="evidence" value="ECO:0007669"/>
    <property type="project" value="UniProtKB-SubCell"/>
</dbReference>
<dbReference type="Proteomes" id="UP001319080">
    <property type="component" value="Unassembled WGS sequence"/>
</dbReference>
<evidence type="ECO:0000313" key="19">
    <source>
        <dbReference type="Proteomes" id="UP001319080"/>
    </source>
</evidence>
<evidence type="ECO:0000256" key="8">
    <source>
        <dbReference type="ARBA" id="ARBA00023047"/>
    </source>
</evidence>
<comment type="subcellular location">
    <subcellularLocation>
        <location evidence="1">Cell outer membrane</location>
        <topology evidence="1">Multi-pass membrane protein</topology>
    </subcellularLocation>
</comment>
<evidence type="ECO:0000256" key="13">
    <source>
        <dbReference type="ARBA" id="ARBA00023237"/>
    </source>
</evidence>
<keyword evidence="9" id="KW-0406">Ion transport</keyword>
<dbReference type="EMBL" id="JAHESE010000014">
    <property type="protein sequence ID" value="MBT1709575.1"/>
    <property type="molecule type" value="Genomic_DNA"/>
</dbReference>
<keyword evidence="15" id="KW-1133">Transmembrane helix</keyword>